<evidence type="ECO:0000256" key="9">
    <source>
        <dbReference type="ARBA" id="ARBA00023224"/>
    </source>
</evidence>
<keyword evidence="9" id="KW-0807">Transducer</keyword>
<gene>
    <name evidence="11" type="primary">CSON005362</name>
</gene>
<evidence type="ECO:0000256" key="5">
    <source>
        <dbReference type="ARBA" id="ARBA00022725"/>
    </source>
</evidence>
<feature type="transmembrane region" description="Helical" evidence="10">
    <location>
        <begin position="79"/>
        <end position="96"/>
    </location>
</feature>
<dbReference type="GO" id="GO:0004984">
    <property type="term" value="F:olfactory receptor activity"/>
    <property type="evidence" value="ECO:0007669"/>
    <property type="project" value="InterPro"/>
</dbReference>
<evidence type="ECO:0000256" key="10">
    <source>
        <dbReference type="SAM" id="Phobius"/>
    </source>
</evidence>
<dbReference type="PANTHER" id="PTHR21137">
    <property type="entry name" value="ODORANT RECEPTOR"/>
    <property type="match status" value="1"/>
</dbReference>
<dbReference type="EMBL" id="UFQT01002132">
    <property type="protein sequence ID" value="SSX32728.1"/>
    <property type="molecule type" value="Genomic_DNA"/>
</dbReference>
<keyword evidence="7 10" id="KW-0472">Membrane</keyword>
<feature type="transmembrane region" description="Helical" evidence="10">
    <location>
        <begin position="47"/>
        <end position="67"/>
    </location>
</feature>
<dbReference type="GO" id="GO:0007165">
    <property type="term" value="P:signal transduction"/>
    <property type="evidence" value="ECO:0007669"/>
    <property type="project" value="UniProtKB-KW"/>
</dbReference>
<evidence type="ECO:0000256" key="1">
    <source>
        <dbReference type="ARBA" id="ARBA00004651"/>
    </source>
</evidence>
<dbReference type="InterPro" id="IPR004117">
    <property type="entry name" value="7tm6_olfct_rcpt"/>
</dbReference>
<evidence type="ECO:0000313" key="11">
    <source>
        <dbReference type="EMBL" id="SSX32728.1"/>
    </source>
</evidence>
<accession>A0A336N2W0</accession>
<feature type="transmembrane region" description="Helical" evidence="10">
    <location>
        <begin position="181"/>
        <end position="199"/>
    </location>
</feature>
<reference evidence="11" key="1">
    <citation type="submission" date="2018-07" db="EMBL/GenBank/DDBJ databases">
        <authorList>
            <person name="Quirk P.G."/>
            <person name="Krulwich T.A."/>
        </authorList>
    </citation>
    <scope>NUCLEOTIDE SEQUENCE</scope>
</reference>
<evidence type="ECO:0000256" key="6">
    <source>
        <dbReference type="ARBA" id="ARBA00022989"/>
    </source>
</evidence>
<dbReference type="VEuPathDB" id="VectorBase:CSON005362"/>
<dbReference type="GO" id="GO:0005886">
    <property type="term" value="C:plasma membrane"/>
    <property type="evidence" value="ECO:0007669"/>
    <property type="project" value="UniProtKB-SubCell"/>
</dbReference>
<proteinExistence type="predicted"/>
<evidence type="ECO:0000256" key="2">
    <source>
        <dbReference type="ARBA" id="ARBA00022475"/>
    </source>
</evidence>
<keyword evidence="6 10" id="KW-1133">Transmembrane helix</keyword>
<evidence type="ECO:0000256" key="7">
    <source>
        <dbReference type="ARBA" id="ARBA00023136"/>
    </source>
</evidence>
<keyword evidence="8" id="KW-0675">Receptor</keyword>
<evidence type="ECO:0000256" key="3">
    <source>
        <dbReference type="ARBA" id="ARBA00022606"/>
    </source>
</evidence>
<dbReference type="Pfam" id="PF02949">
    <property type="entry name" value="7tm_6"/>
    <property type="match status" value="1"/>
</dbReference>
<sequence>MKNYFKILFKHDPKKPLNSFWLHLVMLRMVGLWTPENKLWKPAYRIYSNFCAIVWVLFFLCTQAYFFMNVTSIPDVADALFFFLNELMLLPKIYYYRKNATLMKKIVAKLESENFLPKNKDEEKYVRKTMAHTTFNHRYLIANTYVVILNWAFSAYFNHKNNTGNKFLMPARFPFNTDGKLYWIAFFYQFFAIYYTGTIHMTTDTFATGLIFHAGYILILNLIQF</sequence>
<dbReference type="GO" id="GO:0005549">
    <property type="term" value="F:odorant binding"/>
    <property type="evidence" value="ECO:0007669"/>
    <property type="project" value="InterPro"/>
</dbReference>
<evidence type="ECO:0000256" key="8">
    <source>
        <dbReference type="ARBA" id="ARBA00023170"/>
    </source>
</evidence>
<keyword evidence="2" id="KW-1003">Cell membrane</keyword>
<evidence type="ECO:0000256" key="4">
    <source>
        <dbReference type="ARBA" id="ARBA00022692"/>
    </source>
</evidence>
<comment type="subcellular location">
    <subcellularLocation>
        <location evidence="1">Cell membrane</location>
        <topology evidence="1">Multi-pass membrane protein</topology>
    </subcellularLocation>
</comment>
<feature type="transmembrane region" description="Helical" evidence="10">
    <location>
        <begin position="205"/>
        <end position="223"/>
    </location>
</feature>
<dbReference type="PANTHER" id="PTHR21137:SF35">
    <property type="entry name" value="ODORANT RECEPTOR 19A-RELATED"/>
    <property type="match status" value="1"/>
</dbReference>
<keyword evidence="4 10" id="KW-0812">Transmembrane</keyword>
<keyword evidence="5" id="KW-0552">Olfaction</keyword>
<dbReference type="AlphaFoldDB" id="A0A336N2W0"/>
<keyword evidence="3" id="KW-0716">Sensory transduction</keyword>
<name>A0A336N2W0_CULSO</name>
<organism evidence="11">
    <name type="scientific">Culicoides sonorensis</name>
    <name type="common">Biting midge</name>
    <dbReference type="NCBI Taxonomy" id="179676"/>
    <lineage>
        <taxon>Eukaryota</taxon>
        <taxon>Metazoa</taxon>
        <taxon>Ecdysozoa</taxon>
        <taxon>Arthropoda</taxon>
        <taxon>Hexapoda</taxon>
        <taxon>Insecta</taxon>
        <taxon>Pterygota</taxon>
        <taxon>Neoptera</taxon>
        <taxon>Endopterygota</taxon>
        <taxon>Diptera</taxon>
        <taxon>Nematocera</taxon>
        <taxon>Chironomoidea</taxon>
        <taxon>Ceratopogonidae</taxon>
        <taxon>Ceratopogoninae</taxon>
        <taxon>Culicoides</taxon>
        <taxon>Monoculicoides</taxon>
    </lineage>
</organism>
<protein>
    <submittedName>
        <fullName evidence="11">CSON005362 protein</fullName>
    </submittedName>
</protein>